<evidence type="ECO:0000256" key="6">
    <source>
        <dbReference type="ARBA" id="ARBA00032316"/>
    </source>
</evidence>
<keyword evidence="3" id="KW-0808">Transferase</keyword>
<dbReference type="GO" id="GO:0008289">
    <property type="term" value="F:lipid binding"/>
    <property type="evidence" value="ECO:0007669"/>
    <property type="project" value="UniProtKB-KW"/>
</dbReference>
<dbReference type="PANTHER" id="PTHR42870:SF1">
    <property type="entry name" value="NON-SPECIFIC LIPID-TRANSFER PROTEIN-LIKE 2"/>
    <property type="match status" value="1"/>
</dbReference>
<dbReference type="EMBL" id="JAPQKH010000003">
    <property type="protein sequence ID" value="KAJ5106209.1"/>
    <property type="molecule type" value="Genomic_DNA"/>
</dbReference>
<name>A0A9W9FTR0_9EURO</name>
<evidence type="ECO:0000256" key="5">
    <source>
        <dbReference type="ARBA" id="ARBA00023121"/>
    </source>
</evidence>
<proteinExistence type="predicted"/>
<keyword evidence="2" id="KW-0813">Transport</keyword>
<evidence type="ECO:0000256" key="4">
    <source>
        <dbReference type="ARBA" id="ARBA00023055"/>
    </source>
</evidence>
<dbReference type="GO" id="GO:0006869">
    <property type="term" value="P:lipid transport"/>
    <property type="evidence" value="ECO:0007669"/>
    <property type="project" value="UniProtKB-KW"/>
</dbReference>
<gene>
    <name evidence="9" type="ORF">N7456_002884</name>
</gene>
<dbReference type="InterPro" id="IPR020616">
    <property type="entry name" value="Thiolase_N"/>
</dbReference>
<dbReference type="Proteomes" id="UP001149165">
    <property type="component" value="Unassembled WGS sequence"/>
</dbReference>
<feature type="domain" description="Thiolase N-terminal" evidence="7">
    <location>
        <begin position="6"/>
        <end position="121"/>
    </location>
</feature>
<dbReference type="Pfam" id="PF00108">
    <property type="entry name" value="Thiolase_N"/>
    <property type="match status" value="1"/>
</dbReference>
<dbReference type="InterPro" id="IPR016039">
    <property type="entry name" value="Thiolase-like"/>
</dbReference>
<dbReference type="InterPro" id="IPR020613">
    <property type="entry name" value="Thiolase_CS"/>
</dbReference>
<dbReference type="SUPFAM" id="SSF53901">
    <property type="entry name" value="Thiolase-like"/>
    <property type="match status" value="1"/>
</dbReference>
<organism evidence="9 10">
    <name type="scientific">Penicillium angulare</name>
    <dbReference type="NCBI Taxonomy" id="116970"/>
    <lineage>
        <taxon>Eukaryota</taxon>
        <taxon>Fungi</taxon>
        <taxon>Dikarya</taxon>
        <taxon>Ascomycota</taxon>
        <taxon>Pezizomycotina</taxon>
        <taxon>Eurotiomycetes</taxon>
        <taxon>Eurotiomycetidae</taxon>
        <taxon>Eurotiales</taxon>
        <taxon>Aspergillaceae</taxon>
        <taxon>Penicillium</taxon>
    </lineage>
</organism>
<keyword evidence="5" id="KW-0446">Lipid-binding</keyword>
<dbReference type="CDD" id="cd00829">
    <property type="entry name" value="SCP-x_thiolase"/>
    <property type="match status" value="1"/>
</dbReference>
<dbReference type="Pfam" id="PF22691">
    <property type="entry name" value="Thiolase_C_1"/>
    <property type="match status" value="1"/>
</dbReference>
<dbReference type="PANTHER" id="PTHR42870">
    <property type="entry name" value="ACETYL-COA C-ACETYLTRANSFERASE"/>
    <property type="match status" value="1"/>
</dbReference>
<comment type="caution">
    <text evidence="9">The sequence shown here is derived from an EMBL/GenBank/DDBJ whole genome shotgun (WGS) entry which is preliminary data.</text>
</comment>
<evidence type="ECO:0000259" key="7">
    <source>
        <dbReference type="Pfam" id="PF00108"/>
    </source>
</evidence>
<feature type="domain" description="Thiolase C-terminal" evidence="8">
    <location>
        <begin position="282"/>
        <end position="417"/>
    </location>
</feature>
<dbReference type="EC" id="2.3.1.176" evidence="1"/>
<dbReference type="AlphaFoldDB" id="A0A9W9FTR0"/>
<dbReference type="InterPro" id="IPR055140">
    <property type="entry name" value="Thiolase_C_2"/>
</dbReference>
<keyword evidence="4" id="KW-0445">Lipid transport</keyword>
<sequence>MPSPPVFIVGVGMTPFQSPKKSAANSSNPEGDYFNLAISACVKALLDAGINYDDVDQGVGSYVFGDSTGAQRVFYSLGMTGIPIYNVHDYCSAGSTGLFMANQFIQAGCADCVLVVGFDKMYPGALPQIYKDRENPLGRILTMSKKFIPEGQAKSAGWTPQLYANAQAEYLERYGSAGAKPEHFAAIASINRTHGMKNPYSQLRQAVGPEEVSSSPQVSGSITRLQCCPSSTGAAAAVLVSERFLQAHPFLKQSAVSIKGQSLATDSLELYEPASAIELIGSNMTRRAVKNAFSQAALTIKDIQVIELHDCFTTNEMCAIEDLGLASHGEGWKLVADRRITYDETSETKRTSPGWIINPSGGLISKGHPLGATGLAQTAELVWHLRGWAENRSVPGTKYCLQHNMGLGGATVVTILGRADSEVAPLLSEIRDQVDGRQRLGYNPAMEAREVDAGDFEAVKSRKSFSNWAADTFEALISPRDYRL</sequence>
<reference evidence="9" key="1">
    <citation type="submission" date="2022-11" db="EMBL/GenBank/DDBJ databases">
        <authorList>
            <person name="Petersen C."/>
        </authorList>
    </citation>
    <scope>NUCLEOTIDE SEQUENCE</scope>
    <source>
        <strain evidence="9">IBT 30069</strain>
    </source>
</reference>
<evidence type="ECO:0000256" key="3">
    <source>
        <dbReference type="ARBA" id="ARBA00022679"/>
    </source>
</evidence>
<evidence type="ECO:0000256" key="2">
    <source>
        <dbReference type="ARBA" id="ARBA00022448"/>
    </source>
</evidence>
<evidence type="ECO:0000259" key="8">
    <source>
        <dbReference type="Pfam" id="PF22691"/>
    </source>
</evidence>
<dbReference type="PROSITE" id="PS00737">
    <property type="entry name" value="THIOLASE_2"/>
    <property type="match status" value="1"/>
</dbReference>
<dbReference type="GO" id="GO:0016747">
    <property type="term" value="F:acyltransferase activity, transferring groups other than amino-acyl groups"/>
    <property type="evidence" value="ECO:0007669"/>
    <property type="project" value="InterPro"/>
</dbReference>
<reference evidence="9" key="2">
    <citation type="journal article" date="2023" name="IMA Fungus">
        <title>Comparative genomic study of the Penicillium genus elucidates a diverse pangenome and 15 lateral gene transfer events.</title>
        <authorList>
            <person name="Petersen C."/>
            <person name="Sorensen T."/>
            <person name="Nielsen M.R."/>
            <person name="Sondergaard T.E."/>
            <person name="Sorensen J.L."/>
            <person name="Fitzpatrick D.A."/>
            <person name="Frisvad J.C."/>
            <person name="Nielsen K.L."/>
        </authorList>
    </citation>
    <scope>NUCLEOTIDE SEQUENCE</scope>
    <source>
        <strain evidence="9">IBT 30069</strain>
    </source>
</reference>
<dbReference type="OrthoDB" id="542135at2759"/>
<protein>
    <recommendedName>
        <fullName evidence="1">propanoyl-CoA C-acyltransferase</fullName>
        <ecNumber evidence="1">2.3.1.176</ecNumber>
    </recommendedName>
    <alternativeName>
        <fullName evidence="6">Propanoyl-CoA C-acyltransferase</fullName>
    </alternativeName>
</protein>
<accession>A0A9W9FTR0</accession>
<evidence type="ECO:0000256" key="1">
    <source>
        <dbReference type="ARBA" id="ARBA00012352"/>
    </source>
</evidence>
<evidence type="ECO:0000313" key="10">
    <source>
        <dbReference type="Proteomes" id="UP001149165"/>
    </source>
</evidence>
<dbReference type="Gene3D" id="3.40.47.10">
    <property type="match status" value="1"/>
</dbReference>
<dbReference type="NCBIfam" id="NF006102">
    <property type="entry name" value="PRK08256.1"/>
    <property type="match status" value="1"/>
</dbReference>
<keyword evidence="10" id="KW-1185">Reference proteome</keyword>
<evidence type="ECO:0000313" key="9">
    <source>
        <dbReference type="EMBL" id="KAJ5106209.1"/>
    </source>
</evidence>